<dbReference type="InterPro" id="IPR004130">
    <property type="entry name" value="Gpn"/>
</dbReference>
<dbReference type="STRING" id="564608.C1MTQ9"/>
<sequence length="307" mass="34143">MGFGQLVIGPPGSGKTTYCNGMAHYFSLTNRPCAVINLDPANHDPPYDADVSVEELITLDDAMREFNLGPNGAMVYCMEYLAKNLDWLRERVAPLVREGRYLLVDCPGQVELFNAHDALKTIVTELTRSRGGSDSYDLRLCVVHLVDAHLCADPTKYIAALMLSLSSMLHMETPHVNLLSKVDLMDKYGELDFNLEYYADVMDLSFLADRILRGPSGYSKLTRGLCELVEDFSLVNFLPLAIEDKTSVQRVLAIVDKSIGAATIPGPDGTTPGNGEVDERTLISHRAVGSEYERNFEVQERFFKDHD</sequence>
<comment type="subunit">
    <text evidence="5">Binds to RNA polymerase II (RNAPII).</text>
</comment>
<protein>
    <recommendedName>
        <fullName evidence="5">GPN-loop GTPase 2</fullName>
    </recommendedName>
</protein>
<keyword evidence="7" id="KW-1185">Reference proteome</keyword>
<dbReference type="SUPFAM" id="SSF52540">
    <property type="entry name" value="P-loop containing nucleoside triphosphate hydrolases"/>
    <property type="match status" value="1"/>
</dbReference>
<organism evidence="7">
    <name type="scientific">Micromonas pusilla (strain CCMP1545)</name>
    <name type="common">Picoplanktonic green alga</name>
    <dbReference type="NCBI Taxonomy" id="564608"/>
    <lineage>
        <taxon>Eukaryota</taxon>
        <taxon>Viridiplantae</taxon>
        <taxon>Chlorophyta</taxon>
        <taxon>Mamiellophyceae</taxon>
        <taxon>Mamiellales</taxon>
        <taxon>Mamiellaceae</taxon>
        <taxon>Micromonas</taxon>
    </lineage>
</organism>
<dbReference type="AlphaFoldDB" id="C1MTQ9"/>
<evidence type="ECO:0000256" key="4">
    <source>
        <dbReference type="ARBA" id="ARBA00023134"/>
    </source>
</evidence>
<gene>
    <name evidence="6" type="ORF">MICPUCDRAFT_44376</name>
</gene>
<dbReference type="Gene3D" id="3.40.50.300">
    <property type="entry name" value="P-loop containing nucleotide triphosphate hydrolases"/>
    <property type="match status" value="1"/>
</dbReference>
<evidence type="ECO:0000256" key="5">
    <source>
        <dbReference type="RuleBase" id="RU365059"/>
    </source>
</evidence>
<comment type="similarity">
    <text evidence="1 5">Belongs to the GPN-loop GTPase family.</text>
</comment>
<evidence type="ECO:0000256" key="3">
    <source>
        <dbReference type="ARBA" id="ARBA00022801"/>
    </source>
</evidence>
<dbReference type="FunFam" id="3.40.50.300:FF:000338">
    <property type="entry name" value="GPN-loop GTPase 2"/>
    <property type="match status" value="1"/>
</dbReference>
<dbReference type="Proteomes" id="UP000001876">
    <property type="component" value="Unassembled WGS sequence"/>
</dbReference>
<keyword evidence="2 5" id="KW-0547">Nucleotide-binding</keyword>
<dbReference type="eggNOG" id="KOG1533">
    <property type="taxonomic scope" value="Eukaryota"/>
</dbReference>
<keyword evidence="4 5" id="KW-0342">GTP-binding</keyword>
<dbReference type="Pfam" id="PF03029">
    <property type="entry name" value="ATP_bind_1"/>
    <property type="match status" value="1"/>
</dbReference>
<evidence type="ECO:0000313" key="7">
    <source>
        <dbReference type="Proteomes" id="UP000001876"/>
    </source>
</evidence>
<dbReference type="InterPro" id="IPR030231">
    <property type="entry name" value="Gpn2"/>
</dbReference>
<dbReference type="PANTHER" id="PTHR21231:SF3">
    <property type="entry name" value="GPN-LOOP GTPASE 2"/>
    <property type="match status" value="1"/>
</dbReference>
<dbReference type="GO" id="GO:0005737">
    <property type="term" value="C:cytoplasm"/>
    <property type="evidence" value="ECO:0007669"/>
    <property type="project" value="TreeGrafter"/>
</dbReference>
<evidence type="ECO:0000256" key="2">
    <source>
        <dbReference type="ARBA" id="ARBA00022741"/>
    </source>
</evidence>
<name>C1MTQ9_MICPC</name>
<dbReference type="KEGG" id="mpp:MICPUCDRAFT_44376"/>
<dbReference type="RefSeq" id="XP_003059361.1">
    <property type="nucleotide sequence ID" value="XM_003059315.1"/>
</dbReference>
<evidence type="ECO:0000313" key="6">
    <source>
        <dbReference type="EMBL" id="EEH56493.1"/>
    </source>
</evidence>
<comment type="function">
    <text evidence="5">Small GTPase required for proper localization of RNA polymerase II and III (RNAPII and RNAPIII). May act at an RNAP assembly step prior to nuclear import.</text>
</comment>
<keyword evidence="3 5" id="KW-0378">Hydrolase</keyword>
<dbReference type="CDD" id="cd17871">
    <property type="entry name" value="GPN2"/>
    <property type="match status" value="1"/>
</dbReference>
<proteinExistence type="inferred from homology"/>
<dbReference type="OMA" id="ATHNYFL"/>
<evidence type="ECO:0000256" key="1">
    <source>
        <dbReference type="ARBA" id="ARBA00005290"/>
    </source>
</evidence>
<dbReference type="EMBL" id="GG663740">
    <property type="protein sequence ID" value="EEH56493.1"/>
    <property type="molecule type" value="Genomic_DNA"/>
</dbReference>
<dbReference type="GO" id="GO:0003924">
    <property type="term" value="F:GTPase activity"/>
    <property type="evidence" value="ECO:0007669"/>
    <property type="project" value="TreeGrafter"/>
</dbReference>
<dbReference type="GeneID" id="9684556"/>
<dbReference type="OrthoDB" id="5839at2759"/>
<dbReference type="InterPro" id="IPR027417">
    <property type="entry name" value="P-loop_NTPase"/>
</dbReference>
<dbReference type="GO" id="GO:0005525">
    <property type="term" value="F:GTP binding"/>
    <property type="evidence" value="ECO:0007669"/>
    <property type="project" value="UniProtKB-KW"/>
</dbReference>
<dbReference type="PANTHER" id="PTHR21231">
    <property type="entry name" value="XPA-BINDING PROTEIN 1-RELATED"/>
    <property type="match status" value="1"/>
</dbReference>
<accession>C1MTQ9</accession>
<reference evidence="6 7" key="1">
    <citation type="journal article" date="2009" name="Science">
        <title>Green evolution and dynamic adaptations revealed by genomes of the marine picoeukaryotes Micromonas.</title>
        <authorList>
            <person name="Worden A.Z."/>
            <person name="Lee J.H."/>
            <person name="Mock T."/>
            <person name="Rouze P."/>
            <person name="Simmons M.P."/>
            <person name="Aerts A.L."/>
            <person name="Allen A.E."/>
            <person name="Cuvelier M.L."/>
            <person name="Derelle E."/>
            <person name="Everett M.V."/>
            <person name="Foulon E."/>
            <person name="Grimwood J."/>
            <person name="Gundlach H."/>
            <person name="Henrissat B."/>
            <person name="Napoli C."/>
            <person name="McDonald S.M."/>
            <person name="Parker M.S."/>
            <person name="Rombauts S."/>
            <person name="Salamov A."/>
            <person name="Von Dassow P."/>
            <person name="Badger J.H."/>
            <person name="Coutinho P.M."/>
            <person name="Demir E."/>
            <person name="Dubchak I."/>
            <person name="Gentemann C."/>
            <person name="Eikrem W."/>
            <person name="Gready J.E."/>
            <person name="John U."/>
            <person name="Lanier W."/>
            <person name="Lindquist E.A."/>
            <person name="Lucas S."/>
            <person name="Mayer K.F."/>
            <person name="Moreau H."/>
            <person name="Not F."/>
            <person name="Otillar R."/>
            <person name="Panaud O."/>
            <person name="Pangilinan J."/>
            <person name="Paulsen I."/>
            <person name="Piegu B."/>
            <person name="Poliakov A."/>
            <person name="Robbens S."/>
            <person name="Schmutz J."/>
            <person name="Toulza E."/>
            <person name="Wyss T."/>
            <person name="Zelensky A."/>
            <person name="Zhou K."/>
            <person name="Armbrust E.V."/>
            <person name="Bhattacharya D."/>
            <person name="Goodenough U.W."/>
            <person name="Van de Peer Y."/>
            <person name="Grigoriev I.V."/>
        </authorList>
    </citation>
    <scope>NUCLEOTIDE SEQUENCE [LARGE SCALE GENOMIC DNA]</scope>
    <source>
        <strain evidence="6 7">CCMP1545</strain>
    </source>
</reference>